<keyword evidence="4" id="KW-0560">Oxidoreductase</keyword>
<keyword evidence="5" id="KW-1185">Reference proteome</keyword>
<organism evidence="4 5">
    <name type="scientific">Amycolatopsis carbonis</name>
    <dbReference type="NCBI Taxonomy" id="715471"/>
    <lineage>
        <taxon>Bacteria</taxon>
        <taxon>Bacillati</taxon>
        <taxon>Actinomycetota</taxon>
        <taxon>Actinomycetes</taxon>
        <taxon>Pseudonocardiales</taxon>
        <taxon>Pseudonocardiaceae</taxon>
        <taxon>Amycolatopsis</taxon>
    </lineage>
</organism>
<dbReference type="RefSeq" id="WP_285966752.1">
    <property type="nucleotide sequence ID" value="NZ_CP127294.1"/>
</dbReference>
<evidence type="ECO:0000256" key="2">
    <source>
        <dbReference type="ARBA" id="ARBA00022525"/>
    </source>
</evidence>
<dbReference type="EMBL" id="CP127294">
    <property type="protein sequence ID" value="WIX75990.1"/>
    <property type="molecule type" value="Genomic_DNA"/>
</dbReference>
<comment type="subcellular location">
    <subcellularLocation>
        <location evidence="1">Secreted</location>
    </subcellularLocation>
</comment>
<dbReference type="GO" id="GO:0004601">
    <property type="term" value="F:peroxidase activity"/>
    <property type="evidence" value="ECO:0007669"/>
    <property type="project" value="UniProtKB-KW"/>
</dbReference>
<dbReference type="Proteomes" id="UP001236014">
    <property type="component" value="Chromosome"/>
</dbReference>
<dbReference type="PANTHER" id="PTHR11475">
    <property type="entry name" value="OXIDASE/PEROXIDASE"/>
    <property type="match status" value="1"/>
</dbReference>
<dbReference type="InterPro" id="IPR010255">
    <property type="entry name" value="Haem_peroxidase_sf"/>
</dbReference>
<name>A0A9Y2IBC6_9PSEU</name>
<keyword evidence="4" id="KW-0575">Peroxidase</keyword>
<keyword evidence="3" id="KW-0325">Glycoprotein</keyword>
<dbReference type="GO" id="GO:0006979">
    <property type="term" value="P:response to oxidative stress"/>
    <property type="evidence" value="ECO:0007669"/>
    <property type="project" value="InterPro"/>
</dbReference>
<dbReference type="SUPFAM" id="SSF48113">
    <property type="entry name" value="Heme-dependent peroxidases"/>
    <property type="match status" value="1"/>
</dbReference>
<dbReference type="KEGG" id="acab:QRX50_31520"/>
<evidence type="ECO:0000256" key="3">
    <source>
        <dbReference type="ARBA" id="ARBA00023180"/>
    </source>
</evidence>
<evidence type="ECO:0000313" key="5">
    <source>
        <dbReference type="Proteomes" id="UP001236014"/>
    </source>
</evidence>
<dbReference type="InterPro" id="IPR037120">
    <property type="entry name" value="Haem_peroxidase_sf_animal"/>
</dbReference>
<evidence type="ECO:0000313" key="4">
    <source>
        <dbReference type="EMBL" id="WIX75990.1"/>
    </source>
</evidence>
<gene>
    <name evidence="4" type="ORF">QRX50_31520</name>
</gene>
<protein>
    <submittedName>
        <fullName evidence="4">Peroxidase family protein</fullName>
    </submittedName>
</protein>
<proteinExistence type="predicted"/>
<dbReference type="Pfam" id="PF03098">
    <property type="entry name" value="An_peroxidase"/>
    <property type="match status" value="1"/>
</dbReference>
<dbReference type="PANTHER" id="PTHR11475:SF4">
    <property type="entry name" value="CHORION PEROXIDASE"/>
    <property type="match status" value="1"/>
</dbReference>
<dbReference type="PROSITE" id="PS50292">
    <property type="entry name" value="PEROXIDASE_3"/>
    <property type="match status" value="1"/>
</dbReference>
<dbReference type="PRINTS" id="PR00457">
    <property type="entry name" value="ANPEROXIDASE"/>
</dbReference>
<accession>A0A9Y2IBC6</accession>
<dbReference type="GO" id="GO:0005576">
    <property type="term" value="C:extracellular region"/>
    <property type="evidence" value="ECO:0007669"/>
    <property type="project" value="UniProtKB-SubCell"/>
</dbReference>
<reference evidence="4 5" key="1">
    <citation type="submission" date="2023-06" db="EMBL/GenBank/DDBJ databases">
        <authorList>
            <person name="Oyuntsetseg B."/>
            <person name="Kim S.B."/>
        </authorList>
    </citation>
    <scope>NUCLEOTIDE SEQUENCE [LARGE SCALE GENOMIC DNA]</scope>
    <source>
        <strain evidence="4 5">2-15</strain>
    </source>
</reference>
<dbReference type="InterPro" id="IPR019791">
    <property type="entry name" value="Haem_peroxidase_animal"/>
</dbReference>
<sequence length="482" mass="52570">MTAVSVAAGVSQFNDQPAAMYNRMFPRLTPATPRGVREAEKLGLPGGKMDGGPTTTAQDNTNVPAGFAVFGQFVTHDIAADMTPMPDHAILPEGLTSFRSPRLDLDHVYGGGPGVMPALYAKADHRTKFLIPDGGHDMPRGLDGAIISPDPRDDNNMPLAQLHLGFMRFHNAVVDALAAGKITTTASDQLTAFPGNDGATADPNASLGGLLRTDAYWNRLFEQAQRIVVWHYQWIVLHEYLPLVCGADLVDEVFTNGPRHYKPGRHSFIPVEFATGAFRYAHAVIRSEYQVNDGHTFPMFSTAPDVPGMERVDLRGGPVKPEHAIDWRYFFHVDPDHEPQYERLIGTTMSGPILELPVSSVPGAKLDALSKPMSSMAMRDLCRSEVHQLPSGQDIARAMAVEPLTDEQLGFDGPCPLLWYVLREAELLADGRHLGPVGGRIVAETIIGLLRADPFSVRPSWKPTLAGEDGDFTMAHLLRFAA</sequence>
<dbReference type="AlphaFoldDB" id="A0A9Y2IBC6"/>
<dbReference type="Gene3D" id="1.10.640.10">
    <property type="entry name" value="Haem peroxidase domain superfamily, animal type"/>
    <property type="match status" value="1"/>
</dbReference>
<evidence type="ECO:0000256" key="1">
    <source>
        <dbReference type="ARBA" id="ARBA00004613"/>
    </source>
</evidence>
<dbReference type="GO" id="GO:0020037">
    <property type="term" value="F:heme binding"/>
    <property type="evidence" value="ECO:0007669"/>
    <property type="project" value="InterPro"/>
</dbReference>
<keyword evidence="2" id="KW-0964">Secreted</keyword>